<dbReference type="InterPro" id="IPR040840">
    <property type="entry name" value="TcA_TcB_BD"/>
</dbReference>
<dbReference type="AlphaFoldDB" id="A0A3B0YP71"/>
<feature type="domain" description="Tc toxin complex TcA C-terminal TcB-binding" evidence="1">
    <location>
        <begin position="3"/>
        <end position="78"/>
    </location>
</feature>
<protein>
    <recommendedName>
        <fullName evidence="1">Tc toxin complex TcA C-terminal TcB-binding domain-containing protein</fullName>
    </recommendedName>
</protein>
<gene>
    <name evidence="2" type="ORF">MNBD_GAMMA12-3772</name>
</gene>
<evidence type="ECO:0000259" key="1">
    <source>
        <dbReference type="Pfam" id="PF18276"/>
    </source>
</evidence>
<dbReference type="Pfam" id="PF18276">
    <property type="entry name" value="TcA_TcB_BD"/>
    <property type="match status" value="1"/>
</dbReference>
<proteinExistence type="predicted"/>
<evidence type="ECO:0000313" key="2">
    <source>
        <dbReference type="EMBL" id="VAW76139.1"/>
    </source>
</evidence>
<reference evidence="2" key="1">
    <citation type="submission" date="2018-06" db="EMBL/GenBank/DDBJ databases">
        <authorList>
            <person name="Zhirakovskaya E."/>
        </authorList>
    </citation>
    <scope>NUCLEOTIDE SEQUENCE</scope>
</reference>
<name>A0A3B0YP71_9ZZZZ</name>
<sequence>MEETDDRFVVNNIPVTAIAVSHGQDDSGVFELSFKDERYLPFEGAGAISRWRFELQNQFRQFDYQTINDVIVHIRYTASDGGETLKSAALSNLETYVNNAEQQSKQQGLFRLFSLAHEFPNEWHQFISSSEEDRLLVLGDLKAKLPFFVKSNQINAINVVDLRLFTSQADLDLSVLKDDELQNLTSDLDPLGSFEAAADVGQLSQYVADISEEIDGFWGLQVQQANLLDLNQLRDAWLVVKYTIS</sequence>
<organism evidence="2">
    <name type="scientific">hydrothermal vent metagenome</name>
    <dbReference type="NCBI Taxonomy" id="652676"/>
    <lineage>
        <taxon>unclassified sequences</taxon>
        <taxon>metagenomes</taxon>
        <taxon>ecological metagenomes</taxon>
    </lineage>
</organism>
<dbReference type="EMBL" id="UOFL01000100">
    <property type="protein sequence ID" value="VAW76139.1"/>
    <property type="molecule type" value="Genomic_DNA"/>
</dbReference>
<accession>A0A3B0YP71</accession>